<dbReference type="InterPro" id="IPR011057">
    <property type="entry name" value="Mss4-like_sf"/>
</dbReference>
<organism evidence="5 6">
    <name type="scientific">Lepidopterella palustris CBS 459.81</name>
    <dbReference type="NCBI Taxonomy" id="1314670"/>
    <lineage>
        <taxon>Eukaryota</taxon>
        <taxon>Fungi</taxon>
        <taxon>Dikarya</taxon>
        <taxon>Ascomycota</taxon>
        <taxon>Pezizomycotina</taxon>
        <taxon>Dothideomycetes</taxon>
        <taxon>Pleosporomycetidae</taxon>
        <taxon>Mytilinidiales</taxon>
        <taxon>Argynnaceae</taxon>
        <taxon>Lepidopterella</taxon>
    </lineage>
</organism>
<dbReference type="GO" id="GO:0016846">
    <property type="term" value="F:carbon-sulfur lyase activity"/>
    <property type="evidence" value="ECO:0007669"/>
    <property type="project" value="InterPro"/>
</dbReference>
<accession>A0A8E2JCI9</accession>
<reference evidence="5 6" key="1">
    <citation type="journal article" date="2016" name="Nat. Commun.">
        <title>Ectomycorrhizal ecology is imprinted in the genome of the dominant symbiotic fungus Cenococcum geophilum.</title>
        <authorList>
            <consortium name="DOE Joint Genome Institute"/>
            <person name="Peter M."/>
            <person name="Kohler A."/>
            <person name="Ohm R.A."/>
            <person name="Kuo A."/>
            <person name="Krutzmann J."/>
            <person name="Morin E."/>
            <person name="Arend M."/>
            <person name="Barry K.W."/>
            <person name="Binder M."/>
            <person name="Choi C."/>
            <person name="Clum A."/>
            <person name="Copeland A."/>
            <person name="Grisel N."/>
            <person name="Haridas S."/>
            <person name="Kipfer T."/>
            <person name="LaButti K."/>
            <person name="Lindquist E."/>
            <person name="Lipzen A."/>
            <person name="Maire R."/>
            <person name="Meier B."/>
            <person name="Mihaltcheva S."/>
            <person name="Molinier V."/>
            <person name="Murat C."/>
            <person name="Poggeler S."/>
            <person name="Quandt C.A."/>
            <person name="Sperisen C."/>
            <person name="Tritt A."/>
            <person name="Tisserant E."/>
            <person name="Crous P.W."/>
            <person name="Henrissat B."/>
            <person name="Nehls U."/>
            <person name="Egli S."/>
            <person name="Spatafora J.W."/>
            <person name="Grigoriev I.V."/>
            <person name="Martin F.M."/>
        </authorList>
    </citation>
    <scope>NUCLEOTIDE SEQUENCE [LARGE SCALE GENOMIC DNA]</scope>
    <source>
        <strain evidence="5 6">CBS 459.81</strain>
    </source>
</reference>
<keyword evidence="2" id="KW-0479">Metal-binding</keyword>
<keyword evidence="3" id="KW-0862">Zinc</keyword>
<feature type="domain" description="CENP-V/GFA" evidence="4">
    <location>
        <begin position="8"/>
        <end position="127"/>
    </location>
</feature>
<gene>
    <name evidence="5" type="ORF">K432DRAFT_304020</name>
</gene>
<evidence type="ECO:0000256" key="1">
    <source>
        <dbReference type="ARBA" id="ARBA00005495"/>
    </source>
</evidence>
<evidence type="ECO:0000259" key="4">
    <source>
        <dbReference type="PROSITE" id="PS51891"/>
    </source>
</evidence>
<dbReference type="PANTHER" id="PTHR28620">
    <property type="entry name" value="CENTROMERE PROTEIN V"/>
    <property type="match status" value="1"/>
</dbReference>
<evidence type="ECO:0000313" key="5">
    <source>
        <dbReference type="EMBL" id="OCK77519.1"/>
    </source>
</evidence>
<evidence type="ECO:0000256" key="2">
    <source>
        <dbReference type="ARBA" id="ARBA00022723"/>
    </source>
</evidence>
<evidence type="ECO:0000256" key="3">
    <source>
        <dbReference type="ARBA" id="ARBA00022833"/>
    </source>
</evidence>
<dbReference type="PROSITE" id="PS51891">
    <property type="entry name" value="CENP_V_GFA"/>
    <property type="match status" value="1"/>
</dbReference>
<dbReference type="Pfam" id="PF04828">
    <property type="entry name" value="GFA"/>
    <property type="match status" value="1"/>
</dbReference>
<dbReference type="GO" id="GO:0046872">
    <property type="term" value="F:metal ion binding"/>
    <property type="evidence" value="ECO:0007669"/>
    <property type="project" value="UniProtKB-KW"/>
</dbReference>
<comment type="similarity">
    <text evidence="1">Belongs to the Gfa family.</text>
</comment>
<dbReference type="OrthoDB" id="2993351at2759"/>
<evidence type="ECO:0000313" key="6">
    <source>
        <dbReference type="Proteomes" id="UP000250266"/>
    </source>
</evidence>
<dbReference type="SUPFAM" id="SSF51316">
    <property type="entry name" value="Mss4-like"/>
    <property type="match status" value="1"/>
</dbReference>
<proteinExistence type="inferred from homology"/>
<dbReference type="Gene3D" id="2.170.150.70">
    <property type="match status" value="1"/>
</dbReference>
<sequence>MATPSKTYPASCHCGAVSFTVTVSPPLDDPAQAVVHCNCSICTRNGYLFVFCPGSSIRFDKGEGDMTEYTFGPKRLAHYFCPTCGTSCFAQSTDPSAFGDVRGVNVRTFHDVDLNALKLKEMDGKSM</sequence>
<dbReference type="EMBL" id="KV745121">
    <property type="protein sequence ID" value="OCK77519.1"/>
    <property type="molecule type" value="Genomic_DNA"/>
</dbReference>
<name>A0A8E2JCI9_9PEZI</name>
<dbReference type="AlphaFoldDB" id="A0A8E2JCI9"/>
<dbReference type="Proteomes" id="UP000250266">
    <property type="component" value="Unassembled WGS sequence"/>
</dbReference>
<keyword evidence="6" id="KW-1185">Reference proteome</keyword>
<protein>
    <recommendedName>
        <fullName evidence="4">CENP-V/GFA domain-containing protein</fullName>
    </recommendedName>
</protein>
<dbReference type="InterPro" id="IPR052355">
    <property type="entry name" value="CENP-V-like"/>
</dbReference>
<dbReference type="PANTHER" id="PTHR28620:SF1">
    <property type="entry name" value="CENP-V_GFA DOMAIN-CONTAINING PROTEIN"/>
    <property type="match status" value="1"/>
</dbReference>
<dbReference type="InterPro" id="IPR006913">
    <property type="entry name" value="CENP-V/GFA"/>
</dbReference>